<evidence type="ECO:0000256" key="3">
    <source>
        <dbReference type="ARBA" id="ARBA00022448"/>
    </source>
</evidence>
<dbReference type="SUPFAM" id="SSF56935">
    <property type="entry name" value="Porins"/>
    <property type="match status" value="1"/>
</dbReference>
<evidence type="ECO:0000256" key="11">
    <source>
        <dbReference type="ARBA" id="ARBA00023136"/>
    </source>
</evidence>
<evidence type="ECO:0000256" key="1">
    <source>
        <dbReference type="ARBA" id="ARBA00004571"/>
    </source>
</evidence>
<keyword evidence="20" id="KW-1185">Reference proteome</keyword>
<dbReference type="InterPro" id="IPR037066">
    <property type="entry name" value="Plug_dom_sf"/>
</dbReference>
<evidence type="ECO:0000313" key="19">
    <source>
        <dbReference type="EMBL" id="WQH06066.1"/>
    </source>
</evidence>
<keyword evidence="6 14" id="KW-0812">Transmembrane</keyword>
<comment type="similarity">
    <text evidence="2 14 16">Belongs to the TonB-dependent receptor family.</text>
</comment>
<dbReference type="NCBIfam" id="TIGR01783">
    <property type="entry name" value="TonB-siderophor"/>
    <property type="match status" value="1"/>
</dbReference>
<evidence type="ECO:0000256" key="2">
    <source>
        <dbReference type="ARBA" id="ARBA00009810"/>
    </source>
</evidence>
<reference evidence="19 20" key="1">
    <citation type="submission" date="2023-11" db="EMBL/GenBank/DDBJ databases">
        <title>MicrobeMod: A computational toolkit for identifying prokaryotic methylation and restriction-modification with nanopore sequencing.</title>
        <authorList>
            <person name="Crits-Christoph A."/>
            <person name="Kang S.C."/>
            <person name="Lee H."/>
            <person name="Ostrov N."/>
        </authorList>
    </citation>
    <scope>NUCLEOTIDE SEQUENCE [LARGE SCALE GENOMIC DNA]</scope>
    <source>
        <strain evidence="19 20">ATCC 25935</strain>
    </source>
</reference>
<dbReference type="PROSITE" id="PS52016">
    <property type="entry name" value="TONB_DEPENDENT_REC_3"/>
    <property type="match status" value="1"/>
</dbReference>
<dbReference type="SMART" id="SM00965">
    <property type="entry name" value="STN"/>
    <property type="match status" value="1"/>
</dbReference>
<dbReference type="Gene3D" id="2.40.170.20">
    <property type="entry name" value="TonB-dependent receptor, beta-barrel domain"/>
    <property type="match status" value="1"/>
</dbReference>
<evidence type="ECO:0000256" key="10">
    <source>
        <dbReference type="ARBA" id="ARBA00023077"/>
    </source>
</evidence>
<organism evidence="19 20">
    <name type="scientific">Duganella zoogloeoides</name>
    <dbReference type="NCBI Taxonomy" id="75659"/>
    <lineage>
        <taxon>Bacteria</taxon>
        <taxon>Pseudomonadati</taxon>
        <taxon>Pseudomonadota</taxon>
        <taxon>Betaproteobacteria</taxon>
        <taxon>Burkholderiales</taxon>
        <taxon>Oxalobacteraceae</taxon>
        <taxon>Telluria group</taxon>
        <taxon>Duganella</taxon>
    </lineage>
</organism>
<dbReference type="GeneID" id="43163748"/>
<feature type="domain" description="Secretin/TonB short N-terminal" evidence="18">
    <location>
        <begin position="49"/>
        <end position="100"/>
    </location>
</feature>
<protein>
    <submittedName>
        <fullName evidence="19">TonB-dependent siderophore receptor</fullName>
    </submittedName>
</protein>
<evidence type="ECO:0000313" key="20">
    <source>
        <dbReference type="Proteomes" id="UP001326110"/>
    </source>
</evidence>
<evidence type="ECO:0000256" key="4">
    <source>
        <dbReference type="ARBA" id="ARBA00022452"/>
    </source>
</evidence>
<dbReference type="Proteomes" id="UP001326110">
    <property type="component" value="Chromosome"/>
</dbReference>
<feature type="chain" id="PRO_5047078090" evidence="17">
    <location>
        <begin position="24"/>
        <end position="807"/>
    </location>
</feature>
<keyword evidence="4 14" id="KW-1134">Transmembrane beta strand</keyword>
<dbReference type="PANTHER" id="PTHR32552">
    <property type="entry name" value="FERRICHROME IRON RECEPTOR-RELATED"/>
    <property type="match status" value="1"/>
</dbReference>
<keyword evidence="7 17" id="KW-0732">Signal</keyword>
<keyword evidence="12 19" id="KW-0675">Receptor</keyword>
<gene>
    <name evidence="19" type="ORF">SR858_06950</name>
</gene>
<evidence type="ECO:0000256" key="16">
    <source>
        <dbReference type="RuleBase" id="RU003357"/>
    </source>
</evidence>
<evidence type="ECO:0000256" key="7">
    <source>
        <dbReference type="ARBA" id="ARBA00022729"/>
    </source>
</evidence>
<dbReference type="InterPro" id="IPR036942">
    <property type="entry name" value="Beta-barrel_TonB_sf"/>
</dbReference>
<keyword evidence="10 16" id="KW-0798">TonB box</keyword>
<evidence type="ECO:0000256" key="6">
    <source>
        <dbReference type="ARBA" id="ARBA00022692"/>
    </source>
</evidence>
<dbReference type="InterPro" id="IPR000531">
    <property type="entry name" value="Beta-barrel_TonB"/>
</dbReference>
<evidence type="ECO:0000256" key="5">
    <source>
        <dbReference type="ARBA" id="ARBA00022496"/>
    </source>
</evidence>
<dbReference type="InterPro" id="IPR010917">
    <property type="entry name" value="TonB_rcpt_CS"/>
</dbReference>
<evidence type="ECO:0000256" key="12">
    <source>
        <dbReference type="ARBA" id="ARBA00023170"/>
    </source>
</evidence>
<dbReference type="PROSITE" id="PS01156">
    <property type="entry name" value="TONB_DEPENDENT_REC_2"/>
    <property type="match status" value="1"/>
</dbReference>
<dbReference type="InterPro" id="IPR011662">
    <property type="entry name" value="Secretin/TonB_short_N"/>
</dbReference>
<comment type="subcellular location">
    <subcellularLocation>
        <location evidence="1 14">Cell outer membrane</location>
        <topology evidence="1 14">Multi-pass membrane protein</topology>
    </subcellularLocation>
</comment>
<dbReference type="Gene3D" id="3.55.50.30">
    <property type="match status" value="1"/>
</dbReference>
<dbReference type="Pfam" id="PF00593">
    <property type="entry name" value="TonB_dep_Rec_b-barrel"/>
    <property type="match status" value="1"/>
</dbReference>
<keyword evidence="9" id="KW-0406">Ion transport</keyword>
<dbReference type="InterPro" id="IPR010105">
    <property type="entry name" value="TonB_sidphr_rcpt"/>
</dbReference>
<dbReference type="CDD" id="cd01347">
    <property type="entry name" value="ligand_gated_channel"/>
    <property type="match status" value="1"/>
</dbReference>
<keyword evidence="13 14" id="KW-0998">Cell outer membrane</keyword>
<keyword evidence="5" id="KW-0410">Iron transport</keyword>
<dbReference type="InterPro" id="IPR039426">
    <property type="entry name" value="TonB-dep_rcpt-like"/>
</dbReference>
<accession>A0ABZ0Y2F4</accession>
<keyword evidence="11 14" id="KW-0472">Membrane</keyword>
<keyword evidence="3 14" id="KW-0813">Transport</keyword>
<evidence type="ECO:0000256" key="9">
    <source>
        <dbReference type="ARBA" id="ARBA00023065"/>
    </source>
</evidence>
<evidence type="ECO:0000256" key="14">
    <source>
        <dbReference type="PROSITE-ProRule" id="PRU01360"/>
    </source>
</evidence>
<dbReference type="InterPro" id="IPR012910">
    <property type="entry name" value="Plug_dom"/>
</dbReference>
<feature type="short sequence motif" description="TonB C-terminal box" evidence="15">
    <location>
        <begin position="790"/>
        <end position="807"/>
    </location>
</feature>
<dbReference type="Gene3D" id="2.170.130.10">
    <property type="entry name" value="TonB-dependent receptor, plug domain"/>
    <property type="match status" value="1"/>
</dbReference>
<evidence type="ECO:0000256" key="8">
    <source>
        <dbReference type="ARBA" id="ARBA00023004"/>
    </source>
</evidence>
<name>A0ABZ0Y2F4_9BURK</name>
<dbReference type="RefSeq" id="WP_019922021.1">
    <property type="nucleotide sequence ID" value="NZ_CP140152.1"/>
</dbReference>
<proteinExistence type="inferred from homology"/>
<evidence type="ECO:0000256" key="15">
    <source>
        <dbReference type="PROSITE-ProRule" id="PRU10144"/>
    </source>
</evidence>
<keyword evidence="8" id="KW-0408">Iron</keyword>
<dbReference type="EMBL" id="CP140152">
    <property type="protein sequence ID" value="WQH06066.1"/>
    <property type="molecule type" value="Genomic_DNA"/>
</dbReference>
<feature type="signal peptide" evidence="17">
    <location>
        <begin position="1"/>
        <end position="23"/>
    </location>
</feature>
<evidence type="ECO:0000256" key="17">
    <source>
        <dbReference type="SAM" id="SignalP"/>
    </source>
</evidence>
<evidence type="ECO:0000259" key="18">
    <source>
        <dbReference type="SMART" id="SM00965"/>
    </source>
</evidence>
<sequence>MFNLRMTPLALALAMPFAISAPAESTRNYQIPAGPLASVLNQFAAAAGAALSFDPALAAGHTSPGLQGAHTPASGFAALLAGSGLEAVNQGERSYNVRRIATPASAAPIAQTLAPISVSARGEADNVTEGSGAYGMRSMSTATRLGLSARETPQSVSVITRQQMDDQALVTVPDILEKTVGVTVGRNDSERATFYARGYTIENFQFDGVPNTLDSSNQYTTAIGDSAIYDHVEVVRGAAGLLTGAGNPSATINLVRKRPTSEFAGSLNASAGSWSRYRGVADVSGPLNAAGTVRARVVLAAQNADSYIDYYQRDTRNAYAIVEADLGPRTVLTAGIDYMRSRADGATFGHIPLFYSDGAQTDFRRSLNPAARWSYWDNNSANTFASLRHSFDGGWKLDLSASHLKQSKEVEYGSAYNGAVDRATGAGVRLLAGVLPSQAHTDSANLALTGPFTLFGRQHELMLGAGYSRAVKDAQLYTSPALIPVPDYFAWNGTLAQPVSYARRADRETTITEKGLSLATRLRPTDALSVILGARMSWYKLYDFQVNNAGVRAVADNLDIGEKVVPYAGVVYDVNRHWSVYASYTDIFRPQTYYKDASDRSLDPLTGKNVEAGIKGEFFDQRLNAGIAVFRTEQNNSAQYVGINAATGGEIYRPIEGVTSKGVELELSGQAAPGWNVAGGYTFRTSRIPSQPDVILSAVNTNQPKHLFKLSTAYQLAGALDQLTVGGSLTWQSETYYQTSDARRWRATQPSYAVLGLMARYDINRRVSVALNVNNVLDKTYMPGMGSYGTGVYGDPRSAVVTANYKF</sequence>
<evidence type="ECO:0000256" key="13">
    <source>
        <dbReference type="ARBA" id="ARBA00023237"/>
    </source>
</evidence>
<dbReference type="Pfam" id="PF07715">
    <property type="entry name" value="Plug"/>
    <property type="match status" value="1"/>
</dbReference>
<dbReference type="PANTHER" id="PTHR32552:SF74">
    <property type="entry name" value="HYDROXAMATE SIDEROPHORE RECEPTOR FHUE"/>
    <property type="match status" value="1"/>
</dbReference>